<evidence type="ECO:0000256" key="5">
    <source>
        <dbReference type="ARBA" id="ARBA00022801"/>
    </source>
</evidence>
<keyword evidence="3 15" id="KW-0812">Transmembrane</keyword>
<dbReference type="EC" id="3.4.24.84" evidence="15"/>
<feature type="binding site" evidence="14">
    <location>
        <position position="303"/>
    </location>
    <ligand>
        <name>Zn(2+)</name>
        <dbReference type="ChEBI" id="CHEBI:29105"/>
        <note>catalytic</note>
    </ligand>
</feature>
<keyword evidence="7 14" id="KW-0862">Zinc</keyword>
<keyword evidence="5 15" id="KW-0378">Hydrolase</keyword>
<dbReference type="GO" id="GO:0046872">
    <property type="term" value="F:metal ion binding"/>
    <property type="evidence" value="ECO:0007669"/>
    <property type="project" value="UniProtKB-UniRule"/>
</dbReference>
<evidence type="ECO:0000256" key="10">
    <source>
        <dbReference type="ARBA" id="ARBA00023136"/>
    </source>
</evidence>
<protein>
    <recommendedName>
        <fullName evidence="15">CAAX prenyl protease</fullName>
        <ecNumber evidence="15">3.4.24.84</ecNumber>
    </recommendedName>
</protein>
<dbReference type="EMBL" id="ML119244">
    <property type="protein sequence ID" value="RPB06658.1"/>
    <property type="molecule type" value="Genomic_DNA"/>
</dbReference>
<dbReference type="GO" id="GO:0071586">
    <property type="term" value="P:CAAX-box protein processing"/>
    <property type="evidence" value="ECO:0007669"/>
    <property type="project" value="UniProtKB-UniRule"/>
</dbReference>
<comment type="subcellular location">
    <subcellularLocation>
        <location evidence="1 15">Endoplasmic reticulum membrane</location>
        <topology evidence="1 15">Multi-pass membrane protein</topology>
    </subcellularLocation>
</comment>
<evidence type="ECO:0000259" key="16">
    <source>
        <dbReference type="Pfam" id="PF01435"/>
    </source>
</evidence>
<feature type="binding site" evidence="14">
    <location>
        <position position="378"/>
    </location>
    <ligand>
        <name>Zn(2+)</name>
        <dbReference type="ChEBI" id="CHEBI:29105"/>
        <note>catalytic</note>
    </ligand>
</feature>
<name>A0A3N4KB37_9PEZI</name>
<feature type="domain" description="CAAX prenyl protease 1 N-terminal" evidence="17">
    <location>
        <begin position="42"/>
        <end position="226"/>
    </location>
</feature>
<dbReference type="FunCoup" id="A0A3N4KB37">
    <property type="interactions" value="855"/>
</dbReference>
<feature type="active site" description="Proton donor" evidence="13">
    <location>
        <position position="382"/>
    </location>
</feature>
<evidence type="ECO:0000256" key="1">
    <source>
        <dbReference type="ARBA" id="ARBA00004477"/>
    </source>
</evidence>
<evidence type="ECO:0000313" key="19">
    <source>
        <dbReference type="Proteomes" id="UP000277580"/>
    </source>
</evidence>
<accession>A0A3N4KB37</accession>
<dbReference type="PANTHER" id="PTHR10120">
    <property type="entry name" value="CAAX PRENYL PROTEASE 1"/>
    <property type="match status" value="1"/>
</dbReference>
<evidence type="ECO:0000256" key="12">
    <source>
        <dbReference type="ARBA" id="ARBA00060927"/>
    </source>
</evidence>
<comment type="similarity">
    <text evidence="12 15">Belongs to the peptidase M48A family.</text>
</comment>
<keyword evidence="9 15" id="KW-0482">Metalloprotease</keyword>
<dbReference type="GO" id="GO:0004222">
    <property type="term" value="F:metalloendopeptidase activity"/>
    <property type="evidence" value="ECO:0007669"/>
    <property type="project" value="UniProtKB-UniRule"/>
</dbReference>
<dbReference type="InterPro" id="IPR032456">
    <property type="entry name" value="Peptidase_M48_N"/>
</dbReference>
<keyword evidence="19" id="KW-1185">Reference proteome</keyword>
<dbReference type="CDD" id="cd07343">
    <property type="entry name" value="M48A_Zmpste24p_like"/>
    <property type="match status" value="1"/>
</dbReference>
<reference evidence="18 19" key="1">
    <citation type="journal article" date="2018" name="Nat. Ecol. Evol.">
        <title>Pezizomycetes genomes reveal the molecular basis of ectomycorrhizal truffle lifestyle.</title>
        <authorList>
            <person name="Murat C."/>
            <person name="Payen T."/>
            <person name="Noel B."/>
            <person name="Kuo A."/>
            <person name="Morin E."/>
            <person name="Chen J."/>
            <person name="Kohler A."/>
            <person name="Krizsan K."/>
            <person name="Balestrini R."/>
            <person name="Da Silva C."/>
            <person name="Montanini B."/>
            <person name="Hainaut M."/>
            <person name="Levati E."/>
            <person name="Barry K.W."/>
            <person name="Belfiori B."/>
            <person name="Cichocki N."/>
            <person name="Clum A."/>
            <person name="Dockter R.B."/>
            <person name="Fauchery L."/>
            <person name="Guy J."/>
            <person name="Iotti M."/>
            <person name="Le Tacon F."/>
            <person name="Lindquist E.A."/>
            <person name="Lipzen A."/>
            <person name="Malagnac F."/>
            <person name="Mello A."/>
            <person name="Molinier V."/>
            <person name="Miyauchi S."/>
            <person name="Poulain J."/>
            <person name="Riccioni C."/>
            <person name="Rubini A."/>
            <person name="Sitrit Y."/>
            <person name="Splivallo R."/>
            <person name="Traeger S."/>
            <person name="Wang M."/>
            <person name="Zifcakova L."/>
            <person name="Wipf D."/>
            <person name="Zambonelli A."/>
            <person name="Paolocci F."/>
            <person name="Nowrousian M."/>
            <person name="Ottonello S."/>
            <person name="Baldrian P."/>
            <person name="Spatafora J.W."/>
            <person name="Henrissat B."/>
            <person name="Nagy L.G."/>
            <person name="Aury J.M."/>
            <person name="Wincker P."/>
            <person name="Grigoriev I.V."/>
            <person name="Bonfante P."/>
            <person name="Martin F.M."/>
        </authorList>
    </citation>
    <scope>NUCLEOTIDE SEQUENCE [LARGE SCALE GENOMIC DNA]</scope>
    <source>
        <strain evidence="18 19">CCBAS932</strain>
    </source>
</reference>
<gene>
    <name evidence="18" type="ORF">P167DRAFT_540657</name>
</gene>
<dbReference type="FunFam" id="3.30.2010.10:FF:000002">
    <property type="entry name" value="CAAX prenyl protease"/>
    <property type="match status" value="1"/>
</dbReference>
<evidence type="ECO:0000256" key="9">
    <source>
        <dbReference type="ARBA" id="ARBA00023049"/>
    </source>
</evidence>
<feature type="domain" description="Peptidase M48" evidence="16">
    <location>
        <begin position="230"/>
        <end position="433"/>
    </location>
</feature>
<feature type="transmembrane region" description="Helical" evidence="15">
    <location>
        <begin position="20"/>
        <end position="40"/>
    </location>
</feature>
<evidence type="ECO:0000256" key="8">
    <source>
        <dbReference type="ARBA" id="ARBA00022989"/>
    </source>
</evidence>
<dbReference type="Proteomes" id="UP000277580">
    <property type="component" value="Unassembled WGS sequence"/>
</dbReference>
<evidence type="ECO:0000256" key="13">
    <source>
        <dbReference type="PIRSR" id="PIRSR627057-1"/>
    </source>
</evidence>
<feature type="transmembrane region" description="Helical" evidence="15">
    <location>
        <begin position="312"/>
        <end position="331"/>
    </location>
</feature>
<dbReference type="Pfam" id="PF01435">
    <property type="entry name" value="Peptidase_M48"/>
    <property type="match status" value="1"/>
</dbReference>
<feature type="transmembrane region" description="Helical" evidence="15">
    <location>
        <begin position="125"/>
        <end position="145"/>
    </location>
</feature>
<evidence type="ECO:0000256" key="14">
    <source>
        <dbReference type="PIRSR" id="PIRSR627057-2"/>
    </source>
</evidence>
<keyword evidence="2 15" id="KW-0645">Protease</keyword>
<feature type="active site" evidence="13">
    <location>
        <position position="300"/>
    </location>
</feature>
<keyword evidence="4 14" id="KW-0479">Metal-binding</keyword>
<dbReference type="OrthoDB" id="360839at2759"/>
<comment type="catalytic activity">
    <reaction evidence="11 15">
        <text>Hydrolyzes the peptide bond -P2-(S-farnesyl or geranylgeranyl)C-P1'-P2'-P3'-COOH where P1' and P2' are amino acids with aliphatic side chains and P3' is any C-terminal residue.</text>
        <dbReference type="EC" id="3.4.24.84"/>
    </reaction>
</comment>
<feature type="binding site" evidence="14">
    <location>
        <position position="299"/>
    </location>
    <ligand>
        <name>Zn(2+)</name>
        <dbReference type="ChEBI" id="CHEBI:29105"/>
        <note>catalytic</note>
    </ligand>
</feature>
<evidence type="ECO:0000256" key="11">
    <source>
        <dbReference type="ARBA" id="ARBA00044456"/>
    </source>
</evidence>
<comment type="function">
    <text evidence="15">Proteolytically removes the C-terminal three residues of farnesylated proteins.</text>
</comment>
<dbReference type="InParanoid" id="A0A3N4KB37"/>
<evidence type="ECO:0000256" key="15">
    <source>
        <dbReference type="RuleBase" id="RU366005"/>
    </source>
</evidence>
<evidence type="ECO:0000256" key="4">
    <source>
        <dbReference type="ARBA" id="ARBA00022723"/>
    </source>
</evidence>
<dbReference type="InterPro" id="IPR027057">
    <property type="entry name" value="CAXX_Prtase_1"/>
</dbReference>
<evidence type="ECO:0000256" key="7">
    <source>
        <dbReference type="ARBA" id="ARBA00022833"/>
    </source>
</evidence>
<dbReference type="GO" id="GO:0005789">
    <property type="term" value="C:endoplasmic reticulum membrane"/>
    <property type="evidence" value="ECO:0007669"/>
    <property type="project" value="UniProtKB-SubCell"/>
</dbReference>
<evidence type="ECO:0000313" key="18">
    <source>
        <dbReference type="EMBL" id="RPB06658.1"/>
    </source>
</evidence>
<evidence type="ECO:0000256" key="6">
    <source>
        <dbReference type="ARBA" id="ARBA00022824"/>
    </source>
</evidence>
<dbReference type="STRING" id="1392247.A0A3N4KB37"/>
<evidence type="ECO:0000259" key="17">
    <source>
        <dbReference type="Pfam" id="PF16491"/>
    </source>
</evidence>
<keyword evidence="6 15" id="KW-0256">Endoplasmic reticulum</keyword>
<proteinExistence type="inferred from homology"/>
<feature type="transmembrane region" description="Helical" evidence="15">
    <location>
        <begin position="197"/>
        <end position="224"/>
    </location>
</feature>
<keyword evidence="8 15" id="KW-1133">Transmembrane helix</keyword>
<organism evidence="18 19">
    <name type="scientific">Morchella conica CCBAS932</name>
    <dbReference type="NCBI Taxonomy" id="1392247"/>
    <lineage>
        <taxon>Eukaryota</taxon>
        <taxon>Fungi</taxon>
        <taxon>Dikarya</taxon>
        <taxon>Ascomycota</taxon>
        <taxon>Pezizomycotina</taxon>
        <taxon>Pezizomycetes</taxon>
        <taxon>Pezizales</taxon>
        <taxon>Morchellaceae</taxon>
        <taxon>Morchella</taxon>
    </lineage>
</organism>
<keyword evidence="10 15" id="KW-0472">Membrane</keyword>
<evidence type="ECO:0000256" key="3">
    <source>
        <dbReference type="ARBA" id="ARBA00022692"/>
    </source>
</evidence>
<dbReference type="Pfam" id="PF16491">
    <property type="entry name" value="Peptidase_M48_N"/>
    <property type="match status" value="1"/>
</dbReference>
<dbReference type="InterPro" id="IPR001915">
    <property type="entry name" value="Peptidase_M48"/>
</dbReference>
<dbReference type="Gene3D" id="3.30.2010.10">
    <property type="entry name" value="Metalloproteases ('zincins'), catalytic domain"/>
    <property type="match status" value="1"/>
</dbReference>
<dbReference type="AlphaFoldDB" id="A0A3N4KB37"/>
<sequence length="440" mass="50485">MDTGVLGRLALYLDTLTIPWKGMILGFGLAQYFFETFLSIRQHSKLQETRPPKALQGAVSQEDYDKAQAYGRAKSNYGFITSLYNQATNVVIIYFNLLPKLWNLTGIWVIKYAPAQFSGEISNSLVFFMAFNLITTVIDLPFSYYKTFVLEEKFGFNKQTKKLFFTDLIKNQVLIITMGGPILAGFLKIIQSFGSNFFYYLWVFILVVQAFMITVYPIVILPMFNKLTPLEPGKLKTEVEALATRLQFPLKHLYVIDGSKRSAHSNAYFYGLPWSKHIVIYDTLIEKSDVKEVVAVLSHELGHWSEGHTTKLFAIAQFHIFYIFALFSVFINNGSLYRAFGFHRTQPILIGFLLFNDIHQPLDTVVKLLMNILSRKFEYEADAFAVKLGYSSDLAKSLIKLQVQNLSTMDADWLYSSYHFTHPILPERLRALDWKGGKVE</sequence>
<evidence type="ECO:0000256" key="2">
    <source>
        <dbReference type="ARBA" id="ARBA00022670"/>
    </source>
</evidence>
<feature type="transmembrane region" description="Helical" evidence="15">
    <location>
        <begin position="172"/>
        <end position="190"/>
    </location>
</feature>
<comment type="cofactor">
    <cofactor evidence="14 15">
        <name>Zn(2+)</name>
        <dbReference type="ChEBI" id="CHEBI:29105"/>
    </cofactor>
    <text evidence="14 15">Binds 1 zinc ion per subunit.</text>
</comment>